<dbReference type="Gene3D" id="1.10.530.10">
    <property type="match status" value="1"/>
</dbReference>
<dbReference type="Proteomes" id="UP000831684">
    <property type="component" value="Chromosome"/>
</dbReference>
<dbReference type="AlphaFoldDB" id="A0A9E7D4K0"/>
<accession>A0A9E7D4K0</accession>
<feature type="domain" description="Transglycosylase SLT" evidence="4">
    <location>
        <begin position="267"/>
        <end position="358"/>
    </location>
</feature>
<sequence length="394" mass="40548">MKTRPAPASTPLTVASLALLAGGMLVAAVPASAATNPGATKKNAPLRTVRVVAATLARVVPPPVLAPVPRCPADLVAPSYSAWITDPARGALTGERLVVHTEAVALVSVTPSETAPATTAPSEPAAPLASAAAPPASAAAPSEPASATAPAEPVAPAAAPPVIPVPPKRLAEKRAIVLASLVPLPPSRPSDALAFAAPPSADAPAFPAAEAKTAASAKVPAEAVAEAEVEPLPEGEDAARPIDDAPEPVATRATADRAPEAIEALLERHAQRFDVPVWLVRRVAWRESKFEPSRRNGPYWGLMQIRVDTARALGFRGAPKDLLDADTNLTYAVAYLANAYRVAGRDEKRAVMLYARGYYYEAKRKKMLDSLIRTASATPAQTGDAAASDAAAAP</sequence>
<dbReference type="InterPro" id="IPR008258">
    <property type="entry name" value="Transglycosylase_SLT_dom_1"/>
</dbReference>
<gene>
    <name evidence="5" type="ORF">K9D25_04055</name>
</gene>
<feature type="region of interest" description="Disordered" evidence="2">
    <location>
        <begin position="112"/>
        <end position="156"/>
    </location>
</feature>
<dbReference type="InterPro" id="IPR023346">
    <property type="entry name" value="Lysozyme-like_dom_sf"/>
</dbReference>
<dbReference type="KEGG" id="apol:K9D25_04055"/>
<reference evidence="5" key="1">
    <citation type="submission" date="2021-09" db="EMBL/GenBank/DDBJ databases">
        <title>Network and meta-omics reveal the key degrader and cooperation patterns in an efficient 1,4-dioxane-degrading microbial community.</title>
        <authorList>
            <person name="Dai C."/>
        </authorList>
    </citation>
    <scope>NUCLEOTIDE SEQUENCE</scope>
    <source>
        <strain evidence="5">ZM13</strain>
    </source>
</reference>
<protein>
    <submittedName>
        <fullName evidence="5">Lytic transglycosylase domain-containing protein</fullName>
    </submittedName>
</protein>
<evidence type="ECO:0000256" key="2">
    <source>
        <dbReference type="SAM" id="MobiDB-lite"/>
    </source>
</evidence>
<evidence type="ECO:0000313" key="6">
    <source>
        <dbReference type="Proteomes" id="UP000831684"/>
    </source>
</evidence>
<evidence type="ECO:0000259" key="4">
    <source>
        <dbReference type="Pfam" id="PF01464"/>
    </source>
</evidence>
<evidence type="ECO:0000256" key="3">
    <source>
        <dbReference type="SAM" id="SignalP"/>
    </source>
</evidence>
<proteinExistence type="inferred from homology"/>
<feature type="chain" id="PRO_5038921739" evidence="3">
    <location>
        <begin position="34"/>
        <end position="394"/>
    </location>
</feature>
<name>A0A9E7D4K0_9HYPH</name>
<feature type="signal peptide" evidence="3">
    <location>
        <begin position="1"/>
        <end position="33"/>
    </location>
</feature>
<dbReference type="SUPFAM" id="SSF53955">
    <property type="entry name" value="Lysozyme-like"/>
    <property type="match status" value="1"/>
</dbReference>
<dbReference type="Pfam" id="PF01464">
    <property type="entry name" value="SLT"/>
    <property type="match status" value="1"/>
</dbReference>
<dbReference type="RefSeq" id="WP_244379488.1">
    <property type="nucleotide sequence ID" value="NZ_CP083239.1"/>
</dbReference>
<dbReference type="CDD" id="cd00254">
    <property type="entry name" value="LT-like"/>
    <property type="match status" value="1"/>
</dbReference>
<organism evidence="5 6">
    <name type="scientific">Ancylobacter polymorphus</name>
    <dbReference type="NCBI Taxonomy" id="223390"/>
    <lineage>
        <taxon>Bacteria</taxon>
        <taxon>Pseudomonadati</taxon>
        <taxon>Pseudomonadota</taxon>
        <taxon>Alphaproteobacteria</taxon>
        <taxon>Hyphomicrobiales</taxon>
        <taxon>Xanthobacteraceae</taxon>
        <taxon>Ancylobacter</taxon>
    </lineage>
</organism>
<evidence type="ECO:0000313" key="5">
    <source>
        <dbReference type="EMBL" id="UOK71902.1"/>
    </source>
</evidence>
<evidence type="ECO:0000256" key="1">
    <source>
        <dbReference type="ARBA" id="ARBA00009387"/>
    </source>
</evidence>
<comment type="similarity">
    <text evidence="1">Belongs to the virb1 family.</text>
</comment>
<keyword evidence="3" id="KW-0732">Signal</keyword>
<dbReference type="EMBL" id="CP083239">
    <property type="protein sequence ID" value="UOK71902.1"/>
    <property type="molecule type" value="Genomic_DNA"/>
</dbReference>